<comment type="caution">
    <text evidence="2">The sequence shown here is derived from an EMBL/GenBank/DDBJ whole genome shotgun (WGS) entry which is preliminary data.</text>
</comment>
<dbReference type="OrthoDB" id="548474at2759"/>
<keyword evidence="3" id="KW-1185">Reference proteome</keyword>
<reference evidence="2 3" key="1">
    <citation type="submission" date="2018-05" db="EMBL/GenBank/DDBJ databases">
        <title>Genome sequencing and assembly of the regulated plant pathogen Lachnellula willkommii and related sister species for the development of diagnostic species identification markers.</title>
        <authorList>
            <person name="Giroux E."/>
            <person name="Bilodeau G."/>
        </authorList>
    </citation>
    <scope>NUCLEOTIDE SEQUENCE [LARGE SCALE GENOMIC DNA]</scope>
    <source>
        <strain evidence="2 3">CBS 268.59</strain>
    </source>
</reference>
<dbReference type="GO" id="GO:0070682">
    <property type="term" value="P:proteasome regulatory particle assembly"/>
    <property type="evidence" value="ECO:0007669"/>
    <property type="project" value="InterPro"/>
</dbReference>
<evidence type="ECO:0000313" key="3">
    <source>
        <dbReference type="Proteomes" id="UP000469558"/>
    </source>
</evidence>
<gene>
    <name evidence="2" type="ORF">LSUE1_G004746</name>
</gene>
<organism evidence="2 3">
    <name type="scientific">Lachnellula suecica</name>
    <dbReference type="NCBI Taxonomy" id="602035"/>
    <lineage>
        <taxon>Eukaryota</taxon>
        <taxon>Fungi</taxon>
        <taxon>Dikarya</taxon>
        <taxon>Ascomycota</taxon>
        <taxon>Pezizomycotina</taxon>
        <taxon>Leotiomycetes</taxon>
        <taxon>Helotiales</taxon>
        <taxon>Lachnaceae</taxon>
        <taxon>Lachnellula</taxon>
    </lineage>
</organism>
<dbReference type="PANTHER" id="PTHR40422:SF1">
    <property type="entry name" value="TRANSLATION MACHINERY-ASSOCIATED PROTEIN 17"/>
    <property type="match status" value="1"/>
</dbReference>
<dbReference type="AlphaFoldDB" id="A0A8T9C6V6"/>
<evidence type="ECO:0000256" key="1">
    <source>
        <dbReference type="SAM" id="MobiDB-lite"/>
    </source>
</evidence>
<dbReference type="InterPro" id="IPR038966">
    <property type="entry name" value="TMA17"/>
</dbReference>
<sequence length="141" mass="14988">MSSETAPISPARFAEALKDLPLSTLHLKAAELRNSIAHLDYSNEQLKPFAEGTESSANGQPDQGCVDAINENGIVIARMTERINLLRAEVEGRGSSWLEFQGPEELATATALAGEAGSGERLVNGTGSQEERSSAWADGTF</sequence>
<dbReference type="EMBL" id="QGMK01000902">
    <property type="protein sequence ID" value="TVY75957.1"/>
    <property type="molecule type" value="Genomic_DNA"/>
</dbReference>
<proteinExistence type="predicted"/>
<accession>A0A8T9C6V6</accession>
<dbReference type="GO" id="GO:0030674">
    <property type="term" value="F:protein-macromolecule adaptor activity"/>
    <property type="evidence" value="ECO:0007669"/>
    <property type="project" value="TreeGrafter"/>
</dbReference>
<feature type="non-terminal residue" evidence="2">
    <location>
        <position position="141"/>
    </location>
</feature>
<dbReference type="Proteomes" id="UP000469558">
    <property type="component" value="Unassembled WGS sequence"/>
</dbReference>
<name>A0A8T9C6V6_9HELO</name>
<dbReference type="PANTHER" id="PTHR40422">
    <property type="entry name" value="TRANSLATION MACHINERY-ASSOCIATED PROTEIN 17"/>
    <property type="match status" value="1"/>
</dbReference>
<feature type="region of interest" description="Disordered" evidence="1">
    <location>
        <begin position="113"/>
        <end position="141"/>
    </location>
</feature>
<evidence type="ECO:0000313" key="2">
    <source>
        <dbReference type="EMBL" id="TVY75957.1"/>
    </source>
</evidence>
<protein>
    <submittedName>
        <fullName evidence="2">Uncharacterized protein</fullName>
    </submittedName>
</protein>